<dbReference type="PANTHER" id="PTHR12526:SF630">
    <property type="entry name" value="GLYCOSYLTRANSFERASE"/>
    <property type="match status" value="1"/>
</dbReference>
<dbReference type="Pfam" id="PF00534">
    <property type="entry name" value="Glycos_transf_1"/>
    <property type="match status" value="1"/>
</dbReference>
<evidence type="ECO:0000313" key="3">
    <source>
        <dbReference type="Proteomes" id="UP001597252"/>
    </source>
</evidence>
<protein>
    <submittedName>
        <fullName evidence="2">Glycosyltransferase</fullName>
        <ecNumber evidence="2">2.4.-.-</ecNumber>
    </submittedName>
</protein>
<dbReference type="Gene3D" id="3.40.50.2000">
    <property type="entry name" value="Glycogen Phosphorylase B"/>
    <property type="match status" value="3"/>
</dbReference>
<dbReference type="EC" id="2.4.-.-" evidence="2"/>
<keyword evidence="3" id="KW-1185">Reference proteome</keyword>
<keyword evidence="2" id="KW-0328">Glycosyltransferase</keyword>
<dbReference type="GO" id="GO:0016757">
    <property type="term" value="F:glycosyltransferase activity"/>
    <property type="evidence" value="ECO:0007669"/>
    <property type="project" value="UniProtKB-KW"/>
</dbReference>
<organism evidence="2 3">
    <name type="scientific">Lacticaseibacillus baoqingensis</name>
    <dbReference type="NCBI Taxonomy" id="2486013"/>
    <lineage>
        <taxon>Bacteria</taxon>
        <taxon>Bacillati</taxon>
        <taxon>Bacillota</taxon>
        <taxon>Bacilli</taxon>
        <taxon>Lactobacillales</taxon>
        <taxon>Lactobacillaceae</taxon>
        <taxon>Lacticaseibacillus</taxon>
    </lineage>
</organism>
<dbReference type="Proteomes" id="UP001597252">
    <property type="component" value="Unassembled WGS sequence"/>
</dbReference>
<comment type="caution">
    <text evidence="2">The sequence shown here is derived from an EMBL/GenBank/DDBJ whole genome shotgun (WGS) entry which is preliminary data.</text>
</comment>
<dbReference type="RefSeq" id="WP_379896578.1">
    <property type="nucleotide sequence ID" value="NZ_JBHTON010000028.1"/>
</dbReference>
<dbReference type="PANTHER" id="PTHR12526">
    <property type="entry name" value="GLYCOSYLTRANSFERASE"/>
    <property type="match status" value="1"/>
</dbReference>
<feature type="domain" description="Glycosyl transferase family 1" evidence="1">
    <location>
        <begin position="331"/>
        <end position="488"/>
    </location>
</feature>
<keyword evidence="2" id="KW-0808">Transferase</keyword>
<dbReference type="InterPro" id="IPR001296">
    <property type="entry name" value="Glyco_trans_1"/>
</dbReference>
<sequence>MYYFLNNTSNYLASGIEHAEYQRLRLFKKHHTPAKIVTKTYQLNAADHLRANGVQPEDCINMIDYFCDNLDLTPQVLTIRDVTQNSPFRVVKDGEIYRCYDQQRELQRVWTKHNKLVAVDHFDGDHQQVRSDFYDSRGFKAKSAFYATADDAQARRLTLEQYYAVNGRIGYEISYRQRQGGVVAVNHRIQLANGQTWSVLNSAHAFTIFLDCLNMANGGENVFISDRSNVTNQPMIAMQTPAIKIEHFHNIHFANYRDPMNSALTYASISETERLAKTNLIITPTVTQADDMRMRLKTKVPITNVPVGYVPAARLSMPRRSMSDQRRIKGKVIAIARLDAQKNLAEAILAFEAAHTQLPWLTFDIYGYADSGSGEEQKLRQLVHANKLEDCVRFMGYTEDMQSVYQSAQLLLMTSRHEGAPLSLVEAASYGVPQLAYDCFYGPAYIIANGQSGYLVNYGDRAQLTARIVTIMQDTQLLQRLSDGAYQRAKDFSEDAVWQQWQDKVINNDQLKQLPPDPEQVAQVKARVTFGKIDFVTPKSGA</sequence>
<proteinExistence type="predicted"/>
<dbReference type="EMBL" id="JBHTON010000028">
    <property type="protein sequence ID" value="MFD1485406.1"/>
    <property type="molecule type" value="Genomic_DNA"/>
</dbReference>
<accession>A0ABW4EAF4</accession>
<evidence type="ECO:0000313" key="2">
    <source>
        <dbReference type="EMBL" id="MFD1485406.1"/>
    </source>
</evidence>
<gene>
    <name evidence="2" type="ORF">ACFQ5J_09210</name>
</gene>
<reference evidence="3" key="1">
    <citation type="journal article" date="2019" name="Int. J. Syst. Evol. Microbiol.">
        <title>The Global Catalogue of Microorganisms (GCM) 10K type strain sequencing project: providing services to taxonomists for standard genome sequencing and annotation.</title>
        <authorList>
            <consortium name="The Broad Institute Genomics Platform"/>
            <consortium name="The Broad Institute Genome Sequencing Center for Infectious Disease"/>
            <person name="Wu L."/>
            <person name="Ma J."/>
        </authorList>
    </citation>
    <scope>NUCLEOTIDE SEQUENCE [LARGE SCALE GENOMIC DNA]</scope>
    <source>
        <strain evidence="3">CCM 8903</strain>
    </source>
</reference>
<name>A0ABW4EAF4_9LACO</name>
<evidence type="ECO:0000259" key="1">
    <source>
        <dbReference type="Pfam" id="PF00534"/>
    </source>
</evidence>
<dbReference type="SUPFAM" id="SSF53756">
    <property type="entry name" value="UDP-Glycosyltransferase/glycogen phosphorylase"/>
    <property type="match status" value="1"/>
</dbReference>